<evidence type="ECO:0000256" key="8">
    <source>
        <dbReference type="ARBA" id="ARBA00023012"/>
    </source>
</evidence>
<dbReference type="InterPro" id="IPR004358">
    <property type="entry name" value="Sig_transdc_His_kin-like_C"/>
</dbReference>
<dbReference type="InterPro" id="IPR013767">
    <property type="entry name" value="PAS_fold"/>
</dbReference>
<dbReference type="Pfam" id="PF00989">
    <property type="entry name" value="PAS"/>
    <property type="match status" value="1"/>
</dbReference>
<evidence type="ECO:0000256" key="2">
    <source>
        <dbReference type="ARBA" id="ARBA00012438"/>
    </source>
</evidence>
<keyword evidence="15" id="KW-1185">Reference proteome</keyword>
<dbReference type="SMART" id="SM00086">
    <property type="entry name" value="PAC"/>
    <property type="match status" value="2"/>
</dbReference>
<dbReference type="InterPro" id="IPR036890">
    <property type="entry name" value="HATPase_C_sf"/>
</dbReference>
<evidence type="ECO:0000259" key="11">
    <source>
        <dbReference type="PROSITE" id="PS50109"/>
    </source>
</evidence>
<dbReference type="PROSITE" id="PS50112">
    <property type="entry name" value="PAS"/>
    <property type="match status" value="1"/>
</dbReference>
<reference evidence="14 15" key="1">
    <citation type="submission" date="2023-05" db="EMBL/GenBank/DDBJ databases">
        <title>Lysobacter sp. strain LF1 Genome sequencing and assembly.</title>
        <authorList>
            <person name="Jung Y."/>
        </authorList>
    </citation>
    <scope>NUCLEOTIDE SEQUENCE [LARGE SCALE GENOMIC DNA]</scope>
    <source>
        <strain evidence="14 15">LF1</strain>
    </source>
</reference>
<dbReference type="Pfam" id="PF00512">
    <property type="entry name" value="HisKA"/>
    <property type="match status" value="1"/>
</dbReference>
<evidence type="ECO:0000256" key="1">
    <source>
        <dbReference type="ARBA" id="ARBA00000085"/>
    </source>
</evidence>
<keyword evidence="10" id="KW-1133">Transmembrane helix</keyword>
<feature type="transmembrane region" description="Helical" evidence="10">
    <location>
        <begin position="6"/>
        <end position="27"/>
    </location>
</feature>
<feature type="transmembrane region" description="Helical" evidence="10">
    <location>
        <begin position="179"/>
        <end position="202"/>
    </location>
</feature>
<dbReference type="SMART" id="SM00388">
    <property type="entry name" value="HisKA"/>
    <property type="match status" value="1"/>
</dbReference>
<feature type="transmembrane region" description="Helical" evidence="10">
    <location>
        <begin position="92"/>
        <end position="111"/>
    </location>
</feature>
<dbReference type="RefSeq" id="WP_283212031.1">
    <property type="nucleotide sequence ID" value="NZ_JASGBI010000001.1"/>
</dbReference>
<evidence type="ECO:0000256" key="3">
    <source>
        <dbReference type="ARBA" id="ARBA00022553"/>
    </source>
</evidence>
<dbReference type="InterPro" id="IPR036097">
    <property type="entry name" value="HisK_dim/P_sf"/>
</dbReference>
<comment type="caution">
    <text evidence="14">The sequence shown here is derived from an EMBL/GenBank/DDBJ whole genome shotgun (WGS) entry which is preliminary data.</text>
</comment>
<dbReference type="PRINTS" id="PR00344">
    <property type="entry name" value="BCTRLSENSOR"/>
</dbReference>
<dbReference type="NCBIfam" id="TIGR00229">
    <property type="entry name" value="sensory_box"/>
    <property type="match status" value="1"/>
</dbReference>
<dbReference type="EC" id="2.7.13.3" evidence="2"/>
<dbReference type="SMART" id="SM00387">
    <property type="entry name" value="HATPase_c"/>
    <property type="match status" value="1"/>
</dbReference>
<dbReference type="InterPro" id="IPR000014">
    <property type="entry name" value="PAS"/>
</dbReference>
<dbReference type="PROSITE" id="PS50109">
    <property type="entry name" value="HIS_KIN"/>
    <property type="match status" value="1"/>
</dbReference>
<keyword evidence="3" id="KW-0597">Phosphoprotein</keyword>
<dbReference type="Pfam" id="PF08447">
    <property type="entry name" value="PAS_3"/>
    <property type="match status" value="1"/>
</dbReference>
<keyword evidence="7" id="KW-0067">ATP-binding</keyword>
<evidence type="ECO:0000313" key="14">
    <source>
        <dbReference type="EMBL" id="MDI9238578.1"/>
    </source>
</evidence>
<gene>
    <name evidence="14" type="ORF">QLQ15_06575</name>
</gene>
<dbReference type="Proteomes" id="UP001321580">
    <property type="component" value="Unassembled WGS sequence"/>
</dbReference>
<dbReference type="Gene3D" id="1.10.287.130">
    <property type="match status" value="1"/>
</dbReference>
<feature type="transmembrane region" description="Helical" evidence="10">
    <location>
        <begin position="147"/>
        <end position="167"/>
    </location>
</feature>
<evidence type="ECO:0000256" key="9">
    <source>
        <dbReference type="SAM" id="MobiDB-lite"/>
    </source>
</evidence>
<dbReference type="SUPFAM" id="SSF47384">
    <property type="entry name" value="Homodimeric domain of signal transducing histidine kinase"/>
    <property type="match status" value="1"/>
</dbReference>
<dbReference type="PANTHER" id="PTHR43065">
    <property type="entry name" value="SENSOR HISTIDINE KINASE"/>
    <property type="match status" value="1"/>
</dbReference>
<dbReference type="PROSITE" id="PS50113">
    <property type="entry name" value="PAC"/>
    <property type="match status" value="1"/>
</dbReference>
<dbReference type="InterPro" id="IPR003594">
    <property type="entry name" value="HATPase_dom"/>
</dbReference>
<sequence length="726" mass="79981">MSWVDLTWPMLAAASLVLGLVHGLVWLTQLRQRVHLAFALAAVSVAVLALLELQTFHALSPNRMSTAIRWMYVPVTVMVVSLLYVVHQWFGLGSPVLAAGVAALRVFGLILDFSTGENLNFISVDGVGRSEWWGATISHPIGDINPWVMVSQFSNALLLIYLAQTMLRSTREPESVRRAALIVCGSWFLLVVLMMSSAAIMALGLPRVPLAATPSFVIVVVAMSYRLSNELFRTQRLSSQLQQSERRSLLAEAHLELAATASGIGLWSWDVVHNSFRENANNRGLLGNPGESACARDALFRNADPDDRLVRHEFDDVLHDDTYQLEYRVLRPDGERRWISVQGNIEHDTRGHPAVVRGITRDVTRRKGEETLLRTLLEAAPSALLLIDADGRVRCSNIEGARVFGYEADTITGIPLETLVPGAMNAPGATERDRAPRPANDDSIGVRKDGEEFPVEVRVSPLRIDDTPHAVVAVSDLTSRRRMEHEVAAEREGLAHLSRVTMLGELSGSLAHELNQPLAAILSNAQAAQRILRRDPSDIGEVQEILADIVENDRRAGQVIDGLRGLLKKETREYAPLDVNVVVQDCMRLMRNDLLNRRVVCRLHLAPGLPTCLGDRIQLQQVLLNLLINACDALPDEQGERTVLVRTSPSEIGVCTEVVDSGTGIPADMLERIFTPFESTKTTGMGMGLAVCRTIIRAHGGRIWVENAQPRGARACFDLPRQEVST</sequence>
<dbReference type="InterPro" id="IPR003661">
    <property type="entry name" value="HisK_dim/P_dom"/>
</dbReference>
<evidence type="ECO:0000256" key="4">
    <source>
        <dbReference type="ARBA" id="ARBA00022679"/>
    </source>
</evidence>
<dbReference type="Gene3D" id="2.10.70.100">
    <property type="match status" value="1"/>
</dbReference>
<evidence type="ECO:0000256" key="5">
    <source>
        <dbReference type="ARBA" id="ARBA00022741"/>
    </source>
</evidence>
<keyword evidence="8" id="KW-0902">Two-component regulatory system</keyword>
<keyword evidence="4" id="KW-0808">Transferase</keyword>
<feature type="domain" description="Histidine kinase" evidence="11">
    <location>
        <begin position="509"/>
        <end position="723"/>
    </location>
</feature>
<dbReference type="InterPro" id="IPR013655">
    <property type="entry name" value="PAS_fold_3"/>
</dbReference>
<dbReference type="InterPro" id="IPR000700">
    <property type="entry name" value="PAS-assoc_C"/>
</dbReference>
<evidence type="ECO:0000256" key="7">
    <source>
        <dbReference type="ARBA" id="ARBA00022840"/>
    </source>
</evidence>
<evidence type="ECO:0000256" key="10">
    <source>
        <dbReference type="SAM" id="Phobius"/>
    </source>
</evidence>
<dbReference type="SUPFAM" id="SSF55785">
    <property type="entry name" value="PYP-like sensor domain (PAS domain)"/>
    <property type="match status" value="2"/>
</dbReference>
<feature type="compositionally biased region" description="Basic and acidic residues" evidence="9">
    <location>
        <begin position="430"/>
        <end position="447"/>
    </location>
</feature>
<evidence type="ECO:0000259" key="12">
    <source>
        <dbReference type="PROSITE" id="PS50112"/>
    </source>
</evidence>
<dbReference type="InterPro" id="IPR001610">
    <property type="entry name" value="PAC"/>
</dbReference>
<dbReference type="Gene3D" id="3.30.450.20">
    <property type="entry name" value="PAS domain"/>
    <property type="match status" value="2"/>
</dbReference>
<evidence type="ECO:0000259" key="13">
    <source>
        <dbReference type="PROSITE" id="PS50113"/>
    </source>
</evidence>
<dbReference type="SMART" id="SM00091">
    <property type="entry name" value="PAS"/>
    <property type="match status" value="1"/>
</dbReference>
<protein>
    <recommendedName>
        <fullName evidence="2">histidine kinase</fullName>
        <ecNumber evidence="2">2.7.13.3</ecNumber>
    </recommendedName>
</protein>
<feature type="transmembrane region" description="Helical" evidence="10">
    <location>
        <begin position="67"/>
        <end position="85"/>
    </location>
</feature>
<evidence type="ECO:0000256" key="6">
    <source>
        <dbReference type="ARBA" id="ARBA00022777"/>
    </source>
</evidence>
<keyword evidence="10" id="KW-0472">Membrane</keyword>
<accession>A0ABT6XF85</accession>
<dbReference type="PANTHER" id="PTHR43065:SF10">
    <property type="entry name" value="PEROXIDE STRESS-ACTIVATED HISTIDINE KINASE MAK3"/>
    <property type="match status" value="1"/>
</dbReference>
<dbReference type="EMBL" id="JASGBI010000001">
    <property type="protein sequence ID" value="MDI9238578.1"/>
    <property type="molecule type" value="Genomic_DNA"/>
</dbReference>
<comment type="catalytic activity">
    <reaction evidence="1">
        <text>ATP + protein L-histidine = ADP + protein N-phospho-L-histidine.</text>
        <dbReference type="EC" id="2.7.13.3"/>
    </reaction>
</comment>
<keyword evidence="5" id="KW-0547">Nucleotide-binding</keyword>
<proteinExistence type="predicted"/>
<dbReference type="InterPro" id="IPR035965">
    <property type="entry name" value="PAS-like_dom_sf"/>
</dbReference>
<dbReference type="CDD" id="cd00082">
    <property type="entry name" value="HisKA"/>
    <property type="match status" value="1"/>
</dbReference>
<name>A0ABT6XF85_9GAMM</name>
<feature type="domain" description="PAC" evidence="13">
    <location>
        <begin position="323"/>
        <end position="375"/>
    </location>
</feature>
<keyword evidence="6" id="KW-0418">Kinase</keyword>
<feature type="domain" description="PAS" evidence="12">
    <location>
        <begin position="369"/>
        <end position="413"/>
    </location>
</feature>
<organism evidence="14 15">
    <name type="scientific">Lysobacter stagni</name>
    <dbReference type="NCBI Taxonomy" id="3045172"/>
    <lineage>
        <taxon>Bacteria</taxon>
        <taxon>Pseudomonadati</taxon>
        <taxon>Pseudomonadota</taxon>
        <taxon>Gammaproteobacteria</taxon>
        <taxon>Lysobacterales</taxon>
        <taxon>Lysobacteraceae</taxon>
        <taxon>Lysobacter</taxon>
    </lineage>
</organism>
<feature type="transmembrane region" description="Helical" evidence="10">
    <location>
        <begin position="34"/>
        <end position="55"/>
    </location>
</feature>
<evidence type="ECO:0000313" key="15">
    <source>
        <dbReference type="Proteomes" id="UP001321580"/>
    </source>
</evidence>
<keyword evidence="10" id="KW-0812">Transmembrane</keyword>
<dbReference type="Gene3D" id="3.30.565.10">
    <property type="entry name" value="Histidine kinase-like ATPase, C-terminal domain"/>
    <property type="match status" value="1"/>
</dbReference>
<dbReference type="SUPFAM" id="SSF55874">
    <property type="entry name" value="ATPase domain of HSP90 chaperone/DNA topoisomerase II/histidine kinase"/>
    <property type="match status" value="1"/>
</dbReference>
<dbReference type="Pfam" id="PF02518">
    <property type="entry name" value="HATPase_c"/>
    <property type="match status" value="1"/>
</dbReference>
<feature type="region of interest" description="Disordered" evidence="9">
    <location>
        <begin position="425"/>
        <end position="447"/>
    </location>
</feature>
<dbReference type="InterPro" id="IPR005467">
    <property type="entry name" value="His_kinase_dom"/>
</dbReference>